<reference evidence="3" key="2">
    <citation type="submission" date="2015-01" db="EMBL/GenBank/DDBJ databases">
        <title>Evolutionary Origins and Diversification of the Mycorrhizal Mutualists.</title>
        <authorList>
            <consortium name="DOE Joint Genome Institute"/>
            <consortium name="Mycorrhizal Genomics Consortium"/>
            <person name="Kohler A."/>
            <person name="Kuo A."/>
            <person name="Nagy L.G."/>
            <person name="Floudas D."/>
            <person name="Copeland A."/>
            <person name="Barry K.W."/>
            <person name="Cichocki N."/>
            <person name="Veneault-Fourrey C."/>
            <person name="LaButti K."/>
            <person name="Lindquist E.A."/>
            <person name="Lipzen A."/>
            <person name="Lundell T."/>
            <person name="Morin E."/>
            <person name="Murat C."/>
            <person name="Riley R."/>
            <person name="Ohm R."/>
            <person name="Sun H."/>
            <person name="Tunlid A."/>
            <person name="Henrissat B."/>
            <person name="Grigoriev I.V."/>
            <person name="Hibbett D.S."/>
            <person name="Martin F."/>
        </authorList>
    </citation>
    <scope>NUCLEOTIDE SEQUENCE [LARGE SCALE GENOMIC DNA]</scope>
    <source>
        <strain evidence="3">F 1598</strain>
    </source>
</reference>
<sequence length="218" mass="23323">MSTGAPNVPAVASPSATIVVNVKDIKGRNLPNNGLFKRLDKFYVEFAIDGQLKHTKSHTAKGNAASWTESFYFDALGSSVLECRVHTKHKIGSDDFIGGTKDAIDSLLTKGAAGVVTREICKFDALGNPCKTQTIIELMIVAVPNASDAGVLNMEEAITQQNNVLDSMMPVPSSIQETVDTSATGINNIQSVSATWAPLLQKIKLFSELVDSVAEVRD</sequence>
<gene>
    <name evidence="2" type="ORF">PILCRDRAFT_668521</name>
</gene>
<dbReference type="Pfam" id="PF00168">
    <property type="entry name" value="C2"/>
    <property type="match status" value="1"/>
</dbReference>
<dbReference type="SMART" id="SM00239">
    <property type="entry name" value="C2"/>
    <property type="match status" value="1"/>
</dbReference>
<protein>
    <recommendedName>
        <fullName evidence="1">C2 domain-containing protein</fullName>
    </recommendedName>
</protein>
<reference evidence="2 3" key="1">
    <citation type="submission" date="2014-04" db="EMBL/GenBank/DDBJ databases">
        <authorList>
            <consortium name="DOE Joint Genome Institute"/>
            <person name="Kuo A."/>
            <person name="Tarkka M."/>
            <person name="Buscot F."/>
            <person name="Kohler A."/>
            <person name="Nagy L.G."/>
            <person name="Floudas D."/>
            <person name="Copeland A."/>
            <person name="Barry K.W."/>
            <person name="Cichocki N."/>
            <person name="Veneault-Fourrey C."/>
            <person name="LaButti K."/>
            <person name="Lindquist E.A."/>
            <person name="Lipzen A."/>
            <person name="Lundell T."/>
            <person name="Morin E."/>
            <person name="Murat C."/>
            <person name="Sun H."/>
            <person name="Tunlid A."/>
            <person name="Henrissat B."/>
            <person name="Grigoriev I.V."/>
            <person name="Hibbett D.S."/>
            <person name="Martin F."/>
            <person name="Nordberg H.P."/>
            <person name="Cantor M.N."/>
            <person name="Hua S.X."/>
        </authorList>
    </citation>
    <scope>NUCLEOTIDE SEQUENCE [LARGE SCALE GENOMIC DNA]</scope>
    <source>
        <strain evidence="2 3">F 1598</strain>
    </source>
</reference>
<accession>A0A0C3AP29</accession>
<dbReference type="OrthoDB" id="2668009at2759"/>
<keyword evidence="3" id="KW-1185">Reference proteome</keyword>
<evidence type="ECO:0000313" key="2">
    <source>
        <dbReference type="EMBL" id="KIM75623.1"/>
    </source>
</evidence>
<dbReference type="EMBL" id="KN833044">
    <property type="protein sequence ID" value="KIM75623.1"/>
    <property type="molecule type" value="Genomic_DNA"/>
</dbReference>
<proteinExistence type="predicted"/>
<evidence type="ECO:0000259" key="1">
    <source>
        <dbReference type="PROSITE" id="PS50004"/>
    </source>
</evidence>
<dbReference type="InterPro" id="IPR035892">
    <property type="entry name" value="C2_domain_sf"/>
</dbReference>
<organism evidence="2 3">
    <name type="scientific">Piloderma croceum (strain F 1598)</name>
    <dbReference type="NCBI Taxonomy" id="765440"/>
    <lineage>
        <taxon>Eukaryota</taxon>
        <taxon>Fungi</taxon>
        <taxon>Dikarya</taxon>
        <taxon>Basidiomycota</taxon>
        <taxon>Agaricomycotina</taxon>
        <taxon>Agaricomycetes</taxon>
        <taxon>Agaricomycetidae</taxon>
        <taxon>Atheliales</taxon>
        <taxon>Atheliaceae</taxon>
        <taxon>Piloderma</taxon>
    </lineage>
</organism>
<dbReference type="AlphaFoldDB" id="A0A0C3AP29"/>
<feature type="domain" description="C2" evidence="1">
    <location>
        <begin position="2"/>
        <end position="117"/>
    </location>
</feature>
<dbReference type="HOGENOM" id="CLU_1267328_0_0_1"/>
<dbReference type="SUPFAM" id="SSF49562">
    <property type="entry name" value="C2 domain (Calcium/lipid-binding domain, CaLB)"/>
    <property type="match status" value="1"/>
</dbReference>
<dbReference type="InterPro" id="IPR000008">
    <property type="entry name" value="C2_dom"/>
</dbReference>
<evidence type="ECO:0000313" key="3">
    <source>
        <dbReference type="Proteomes" id="UP000054166"/>
    </source>
</evidence>
<dbReference type="Proteomes" id="UP000054166">
    <property type="component" value="Unassembled WGS sequence"/>
</dbReference>
<dbReference type="InParanoid" id="A0A0C3AP29"/>
<dbReference type="PROSITE" id="PS50004">
    <property type="entry name" value="C2"/>
    <property type="match status" value="1"/>
</dbReference>
<name>A0A0C3AP29_PILCF</name>
<dbReference type="Gene3D" id="2.60.40.150">
    <property type="entry name" value="C2 domain"/>
    <property type="match status" value="1"/>
</dbReference>